<evidence type="ECO:0000313" key="13">
    <source>
        <dbReference type="Proteomes" id="UP000253490"/>
    </source>
</evidence>
<dbReference type="InterPro" id="IPR036121">
    <property type="entry name" value="ATPase_F1/V1/A1_a/bsu_N_sf"/>
</dbReference>
<sequence length="588" mass="66507">MSNNGIINMINGPVIRGKNMSRFKMREMVMVGSKKLIGEVIILDGDLGTIQVYEETEGLKIGEEIISTGKPLSVKLGPGMLGNMFDGIQRPLQEIDRINKDFIPEGIGLISIDENKLWDVKLFVKVGDILSPGQVFGEVQETSLISHKLLVPPGKKGTVKSIVQDGKYNIEEVLARLEDEQEEIELKMYHEWPVRMPRPVKERKEIEKVLITGQRVLDMFFPIAKGGTCAIPGGFGTGKTMTQHQLAKWSDADIIVYIGCGERGNEMTEVLEDFPKLIDPKTNKSLMERTVLIANTSNMPVAAREASIYTGITMAEYFRDMGYDVAIMADSTSRWAEALREISGRLEEMPAEEGYPAYLPSRIAEFYERAGYVESFSGKEGSVTIIGAVSPAGGDFSEPVTENTKRFVNVFLALDKELAYSRHYPAINWLESYSGYIKMLKPWYESELAEGSIQLRNKMLELLYNENKLQEIVMLVGEDVLPDDQRLILEIAKLIKIGFLQQNAFNENDTYVPLNKQYRMLEIIDYLYEKAKATVSLNIPISQIKNQSIFDEIIKMKYTVPNDDLSKIDEIQDLIDKYFGDLMKQYLE</sequence>
<comment type="caution">
    <text evidence="12">The sequence shown here is derived from an EMBL/GenBank/DDBJ whole genome shotgun (WGS) entry which is preliminary data.</text>
</comment>
<feature type="domain" description="ATP synthase A/B type C-terminal" evidence="11">
    <location>
        <begin position="443"/>
        <end position="536"/>
    </location>
</feature>
<dbReference type="NCBIfam" id="NF003220">
    <property type="entry name" value="PRK04192.1"/>
    <property type="match status" value="1"/>
</dbReference>
<dbReference type="InterPro" id="IPR023366">
    <property type="entry name" value="ATP_synth_asu-like_sf"/>
</dbReference>
<dbReference type="InterPro" id="IPR020003">
    <property type="entry name" value="ATPase_a/bsu_AS"/>
</dbReference>
<keyword evidence="5 7" id="KW-1278">Translocase</keyword>
<comment type="catalytic activity">
    <reaction evidence="7">
        <text>ATP + H2O + 4 H(+)(in) = ADP + phosphate + 5 H(+)(out)</text>
        <dbReference type="Rhea" id="RHEA:57720"/>
        <dbReference type="ChEBI" id="CHEBI:15377"/>
        <dbReference type="ChEBI" id="CHEBI:15378"/>
        <dbReference type="ChEBI" id="CHEBI:30616"/>
        <dbReference type="ChEBI" id="CHEBI:43474"/>
        <dbReference type="ChEBI" id="CHEBI:456216"/>
        <dbReference type="EC" id="7.1.2.2"/>
    </reaction>
</comment>
<accession>A0A366I5Y8</accession>
<dbReference type="Gene3D" id="2.40.50.100">
    <property type="match status" value="1"/>
</dbReference>
<evidence type="ECO:0000256" key="1">
    <source>
        <dbReference type="ARBA" id="ARBA00008936"/>
    </source>
</evidence>
<comment type="function">
    <text evidence="7">Produces ATP from ADP in the presence of a proton gradient across the membrane. The V-type alpha chain is a catalytic subunit.</text>
</comment>
<keyword evidence="6 7" id="KW-0406">Ion transport</keyword>
<dbReference type="EMBL" id="QNRX01000009">
    <property type="protein sequence ID" value="RBP63901.1"/>
    <property type="molecule type" value="Genomic_DNA"/>
</dbReference>
<feature type="domain" description="ATPsynthase alpha/beta subunit barrel-sandwich" evidence="10">
    <location>
        <begin position="111"/>
        <end position="195"/>
    </location>
</feature>
<keyword evidence="2 7" id="KW-0813">Transport</keyword>
<keyword evidence="4 7" id="KW-0067">ATP-binding</keyword>
<evidence type="ECO:0000256" key="5">
    <source>
        <dbReference type="ARBA" id="ARBA00022967"/>
    </source>
</evidence>
<dbReference type="InterPro" id="IPR022878">
    <property type="entry name" value="V-ATPase_asu"/>
</dbReference>
<dbReference type="InterPro" id="IPR031686">
    <property type="entry name" value="ATP-synth_a_Xtn"/>
</dbReference>
<reference evidence="12 13" key="1">
    <citation type="submission" date="2018-06" db="EMBL/GenBank/DDBJ databases">
        <title>Genomic Encyclopedia of Type Strains, Phase IV (KMG-IV): sequencing the most valuable type-strain genomes for metagenomic binning, comparative biology and taxonomic classification.</title>
        <authorList>
            <person name="Goeker M."/>
        </authorList>
    </citation>
    <scope>NUCLEOTIDE SEQUENCE [LARGE SCALE GENOMIC DNA]</scope>
    <source>
        <strain evidence="12 13">DSM 22112</strain>
    </source>
</reference>
<dbReference type="Gene3D" id="3.40.50.300">
    <property type="entry name" value="P-loop containing nucleotide triphosphate hydrolases"/>
    <property type="match status" value="1"/>
</dbReference>
<dbReference type="SUPFAM" id="SSF52540">
    <property type="entry name" value="P-loop containing nucleoside triphosphate hydrolases"/>
    <property type="match status" value="1"/>
</dbReference>
<dbReference type="Pfam" id="PF22919">
    <property type="entry name" value="ATP-synt_VA_C"/>
    <property type="match status" value="1"/>
</dbReference>
<organism evidence="12 13">
    <name type="scientific">Alkalibaculum bacchi</name>
    <dbReference type="NCBI Taxonomy" id="645887"/>
    <lineage>
        <taxon>Bacteria</taxon>
        <taxon>Bacillati</taxon>
        <taxon>Bacillota</taxon>
        <taxon>Clostridia</taxon>
        <taxon>Eubacteriales</taxon>
        <taxon>Eubacteriaceae</taxon>
        <taxon>Alkalibaculum</taxon>
    </lineage>
</organism>
<dbReference type="GO" id="GO:0045259">
    <property type="term" value="C:proton-transporting ATP synthase complex"/>
    <property type="evidence" value="ECO:0007669"/>
    <property type="project" value="UniProtKB-ARBA"/>
</dbReference>
<dbReference type="InterPro" id="IPR004100">
    <property type="entry name" value="ATPase_F1/V1/A1_a/bsu_N"/>
</dbReference>
<dbReference type="Pfam" id="PF02874">
    <property type="entry name" value="ATP-synt_ab_N"/>
    <property type="match status" value="1"/>
</dbReference>
<dbReference type="GO" id="GO:0005524">
    <property type="term" value="F:ATP binding"/>
    <property type="evidence" value="ECO:0007669"/>
    <property type="project" value="UniProtKB-UniRule"/>
</dbReference>
<dbReference type="Pfam" id="PF00006">
    <property type="entry name" value="ATP-synt_ab"/>
    <property type="match status" value="1"/>
</dbReference>
<feature type="domain" description="ATPase F1/V1/A1 complex alpha/beta subunit N-terminal" evidence="9">
    <location>
        <begin position="9"/>
        <end position="69"/>
    </location>
</feature>
<dbReference type="CDD" id="cd01134">
    <property type="entry name" value="V_A-ATPase_A"/>
    <property type="match status" value="1"/>
</dbReference>
<dbReference type="InterPro" id="IPR024034">
    <property type="entry name" value="ATPase_F1/V1_b/a_C"/>
</dbReference>
<dbReference type="OrthoDB" id="9803053at2"/>
<dbReference type="SUPFAM" id="SSF50615">
    <property type="entry name" value="N-terminal domain of alpha and beta subunits of F1 ATP synthase"/>
    <property type="match status" value="1"/>
</dbReference>
<evidence type="ECO:0000259" key="11">
    <source>
        <dbReference type="Pfam" id="PF22919"/>
    </source>
</evidence>
<dbReference type="Proteomes" id="UP000253490">
    <property type="component" value="Unassembled WGS sequence"/>
</dbReference>
<dbReference type="RefSeq" id="WP_113920769.1">
    <property type="nucleotide sequence ID" value="NZ_QNRX01000009.1"/>
</dbReference>
<keyword evidence="13" id="KW-1185">Reference proteome</keyword>
<dbReference type="PROSITE" id="PS00152">
    <property type="entry name" value="ATPASE_ALPHA_BETA"/>
    <property type="match status" value="1"/>
</dbReference>
<dbReference type="InterPro" id="IPR000194">
    <property type="entry name" value="ATPase_F1/V1/A1_a/bsu_nucl-bd"/>
</dbReference>
<keyword evidence="7" id="KW-0066">ATP synthesis</keyword>
<keyword evidence="7" id="KW-0375">Hydrogen ion transport</keyword>
<feature type="binding site" evidence="7">
    <location>
        <begin position="233"/>
        <end position="240"/>
    </location>
    <ligand>
        <name>ATP</name>
        <dbReference type="ChEBI" id="CHEBI:30616"/>
    </ligand>
</feature>
<evidence type="ECO:0000256" key="4">
    <source>
        <dbReference type="ARBA" id="ARBA00022840"/>
    </source>
</evidence>
<evidence type="ECO:0000313" key="12">
    <source>
        <dbReference type="EMBL" id="RBP63901.1"/>
    </source>
</evidence>
<proteinExistence type="inferred from homology"/>
<dbReference type="GO" id="GO:0046933">
    <property type="term" value="F:proton-transporting ATP synthase activity, rotational mechanism"/>
    <property type="evidence" value="ECO:0007669"/>
    <property type="project" value="UniProtKB-UniRule"/>
</dbReference>
<dbReference type="SUPFAM" id="SSF47917">
    <property type="entry name" value="C-terminal domain of alpha and beta subunits of F1 ATP synthase"/>
    <property type="match status" value="1"/>
</dbReference>
<dbReference type="FunFam" id="3.40.50.300:FF:000675">
    <property type="entry name" value="V-type ATP synthase alpha chain"/>
    <property type="match status" value="1"/>
</dbReference>
<keyword evidence="3 7" id="KW-0547">Nucleotide-binding</keyword>
<dbReference type="CDD" id="cd18111">
    <property type="entry name" value="ATP-synt_V_A-type_alpha_C"/>
    <property type="match status" value="1"/>
</dbReference>
<protein>
    <recommendedName>
        <fullName evidence="7">V-type ATP synthase alpha chain</fullName>
        <ecNumber evidence="7">7.1.2.2</ecNumber>
    </recommendedName>
    <alternativeName>
        <fullName evidence="7">V-ATPase subunit A</fullName>
    </alternativeName>
</protein>
<evidence type="ECO:0000256" key="2">
    <source>
        <dbReference type="ARBA" id="ARBA00022448"/>
    </source>
</evidence>
<evidence type="ECO:0000259" key="8">
    <source>
        <dbReference type="Pfam" id="PF00006"/>
    </source>
</evidence>
<gene>
    <name evidence="7" type="primary">atpA</name>
    <name evidence="12" type="ORF">DES36_109120</name>
</gene>
<dbReference type="PANTHER" id="PTHR43607:SF1">
    <property type="entry name" value="H(+)-TRANSPORTING TWO-SECTOR ATPASE"/>
    <property type="match status" value="1"/>
</dbReference>
<dbReference type="Pfam" id="PF16886">
    <property type="entry name" value="ATP-synt_ab_Xtn"/>
    <property type="match status" value="1"/>
</dbReference>
<evidence type="ECO:0000256" key="7">
    <source>
        <dbReference type="HAMAP-Rule" id="MF_00309"/>
    </source>
</evidence>
<evidence type="ECO:0000256" key="6">
    <source>
        <dbReference type="ARBA" id="ARBA00023065"/>
    </source>
</evidence>
<dbReference type="InterPro" id="IPR027417">
    <property type="entry name" value="P-loop_NTPase"/>
</dbReference>
<dbReference type="HAMAP" id="MF_00309">
    <property type="entry name" value="ATP_synth_A_arch"/>
    <property type="match status" value="1"/>
</dbReference>
<feature type="domain" description="ATPase F1/V1/A1 complex alpha/beta subunit nucleotide-binding" evidence="8">
    <location>
        <begin position="213"/>
        <end position="434"/>
    </location>
</feature>
<dbReference type="EC" id="7.1.2.2" evidence="7"/>
<dbReference type="Gene3D" id="1.10.1140.10">
    <property type="entry name" value="Bovine Mitochondrial F1-atpase, Atp Synthase Beta Chain, Chain D, domain 3"/>
    <property type="match status" value="1"/>
</dbReference>
<dbReference type="InterPro" id="IPR055190">
    <property type="entry name" value="ATP-synt_VA_C"/>
</dbReference>
<name>A0A366I5Y8_9FIRM</name>
<evidence type="ECO:0000259" key="9">
    <source>
        <dbReference type="Pfam" id="PF02874"/>
    </source>
</evidence>
<evidence type="ECO:0000256" key="3">
    <source>
        <dbReference type="ARBA" id="ARBA00022741"/>
    </source>
</evidence>
<dbReference type="GO" id="GO:0042777">
    <property type="term" value="P:proton motive force-driven plasma membrane ATP synthesis"/>
    <property type="evidence" value="ECO:0007669"/>
    <property type="project" value="UniProtKB-UniRule"/>
</dbReference>
<dbReference type="GO" id="GO:0046961">
    <property type="term" value="F:proton-transporting ATPase activity, rotational mechanism"/>
    <property type="evidence" value="ECO:0007669"/>
    <property type="project" value="InterPro"/>
</dbReference>
<comment type="similarity">
    <text evidence="1 7">Belongs to the ATPase alpha/beta chains family.</text>
</comment>
<dbReference type="Gene3D" id="2.40.30.20">
    <property type="match status" value="1"/>
</dbReference>
<dbReference type="AlphaFoldDB" id="A0A366I5Y8"/>
<dbReference type="PANTHER" id="PTHR43607">
    <property type="entry name" value="V-TYPE PROTON ATPASE CATALYTIC SUBUNIT A"/>
    <property type="match status" value="1"/>
</dbReference>
<evidence type="ECO:0000259" key="10">
    <source>
        <dbReference type="Pfam" id="PF16886"/>
    </source>
</evidence>